<dbReference type="PROSITE" id="PS50850">
    <property type="entry name" value="MFS"/>
    <property type="match status" value="1"/>
</dbReference>
<evidence type="ECO:0000256" key="1">
    <source>
        <dbReference type="ARBA" id="ARBA00004141"/>
    </source>
</evidence>
<evidence type="ECO:0000256" key="2">
    <source>
        <dbReference type="ARBA" id="ARBA00022692"/>
    </source>
</evidence>
<feature type="domain" description="Major facilitator superfamily (MFS) profile" evidence="7">
    <location>
        <begin position="72"/>
        <end position="513"/>
    </location>
</feature>
<dbReference type="PANTHER" id="PTHR23502">
    <property type="entry name" value="MAJOR FACILITATOR SUPERFAMILY"/>
    <property type="match status" value="1"/>
</dbReference>
<evidence type="ECO:0000259" key="7">
    <source>
        <dbReference type="PROSITE" id="PS50850"/>
    </source>
</evidence>
<proteinExistence type="predicted"/>
<dbReference type="GO" id="GO:0022857">
    <property type="term" value="F:transmembrane transporter activity"/>
    <property type="evidence" value="ECO:0007669"/>
    <property type="project" value="InterPro"/>
</dbReference>
<accession>A0A2T2NGX0</accession>
<feature type="transmembrane region" description="Helical" evidence="6">
    <location>
        <begin position="159"/>
        <end position="184"/>
    </location>
</feature>
<dbReference type="AlphaFoldDB" id="A0A2T2NGX0"/>
<feature type="compositionally biased region" description="Basic and acidic residues" evidence="5">
    <location>
        <begin position="19"/>
        <end position="33"/>
    </location>
</feature>
<feature type="compositionally biased region" description="Basic residues" evidence="5">
    <location>
        <begin position="1"/>
        <end position="11"/>
    </location>
</feature>
<feature type="transmembrane region" description="Helical" evidence="6">
    <location>
        <begin position="417"/>
        <end position="437"/>
    </location>
</feature>
<keyword evidence="4 6" id="KW-0472">Membrane</keyword>
<dbReference type="Pfam" id="PF07690">
    <property type="entry name" value="MFS_1"/>
    <property type="match status" value="1"/>
</dbReference>
<feature type="region of interest" description="Disordered" evidence="5">
    <location>
        <begin position="1"/>
        <end position="33"/>
    </location>
</feature>
<feature type="transmembrane region" description="Helical" evidence="6">
    <location>
        <begin position="232"/>
        <end position="251"/>
    </location>
</feature>
<reference evidence="8 9" key="1">
    <citation type="journal article" date="2018" name="Front. Microbiol.">
        <title>Genome-Wide Analysis of Corynespora cassiicola Leaf Fall Disease Putative Effectors.</title>
        <authorList>
            <person name="Lopez D."/>
            <person name="Ribeiro S."/>
            <person name="Label P."/>
            <person name="Fumanal B."/>
            <person name="Venisse J.S."/>
            <person name="Kohler A."/>
            <person name="de Oliveira R.R."/>
            <person name="Labutti K."/>
            <person name="Lipzen A."/>
            <person name="Lail K."/>
            <person name="Bauer D."/>
            <person name="Ohm R.A."/>
            <person name="Barry K.W."/>
            <person name="Spatafora J."/>
            <person name="Grigoriev I.V."/>
            <person name="Martin F.M."/>
            <person name="Pujade-Renaud V."/>
        </authorList>
    </citation>
    <scope>NUCLEOTIDE SEQUENCE [LARGE SCALE GENOMIC DNA]</scope>
    <source>
        <strain evidence="8 9">Philippines</strain>
    </source>
</reference>
<feature type="transmembrane region" description="Helical" evidence="6">
    <location>
        <begin position="76"/>
        <end position="98"/>
    </location>
</feature>
<keyword evidence="2 6" id="KW-0812">Transmembrane</keyword>
<keyword evidence="3 6" id="KW-1133">Transmembrane helix</keyword>
<dbReference type="InterPro" id="IPR020846">
    <property type="entry name" value="MFS_dom"/>
</dbReference>
<evidence type="ECO:0000313" key="8">
    <source>
        <dbReference type="EMBL" id="PSN64683.1"/>
    </source>
</evidence>
<name>A0A2T2NGX0_CORCC</name>
<evidence type="ECO:0000256" key="5">
    <source>
        <dbReference type="SAM" id="MobiDB-lite"/>
    </source>
</evidence>
<dbReference type="EMBL" id="KZ678138">
    <property type="protein sequence ID" value="PSN64683.1"/>
    <property type="molecule type" value="Genomic_DNA"/>
</dbReference>
<dbReference type="GO" id="GO:0005886">
    <property type="term" value="C:plasma membrane"/>
    <property type="evidence" value="ECO:0007669"/>
    <property type="project" value="TreeGrafter"/>
</dbReference>
<dbReference type="PANTHER" id="PTHR23502:SF47">
    <property type="entry name" value="MAJOR FACILITATOR SUPERFAMILY (MFS) PROFILE DOMAIN-CONTAINING PROTEIN-RELATED"/>
    <property type="match status" value="1"/>
</dbReference>
<dbReference type="Gene3D" id="1.20.1250.20">
    <property type="entry name" value="MFS general substrate transporter like domains"/>
    <property type="match status" value="1"/>
</dbReference>
<feature type="transmembrane region" description="Helical" evidence="6">
    <location>
        <begin position="392"/>
        <end position="411"/>
    </location>
</feature>
<feature type="transmembrane region" description="Helical" evidence="6">
    <location>
        <begin position="490"/>
        <end position="509"/>
    </location>
</feature>
<evidence type="ECO:0000256" key="4">
    <source>
        <dbReference type="ARBA" id="ARBA00023136"/>
    </source>
</evidence>
<dbReference type="STRING" id="1448308.A0A2T2NGX0"/>
<dbReference type="InterPro" id="IPR036259">
    <property type="entry name" value="MFS_trans_sf"/>
</dbReference>
<organism evidence="8 9">
    <name type="scientific">Corynespora cassiicola Philippines</name>
    <dbReference type="NCBI Taxonomy" id="1448308"/>
    <lineage>
        <taxon>Eukaryota</taxon>
        <taxon>Fungi</taxon>
        <taxon>Dikarya</taxon>
        <taxon>Ascomycota</taxon>
        <taxon>Pezizomycotina</taxon>
        <taxon>Dothideomycetes</taxon>
        <taxon>Pleosporomycetidae</taxon>
        <taxon>Pleosporales</taxon>
        <taxon>Corynesporascaceae</taxon>
        <taxon>Corynespora</taxon>
    </lineage>
</organism>
<sequence>MGKQSYKHASRIQKTPTTHHNEPPGKPPNDSRDHNGYLLEGIITLDYNANGSSDSISAVPPMSLPLWRKIMASISLYLIAFVLGFDSSIGSALVGTIIKRFHVIPPFALMNVAMYVKGWSLGTALFGPLSDVFGRRYPMIIGTLLFVVFQIPTGEAKNLQTLIVCRFLTGFFGSVPLILAHSIFADIWLGTQRNVASAIFTACLLTGACLGPIAGTYLLMARIPDIVMGWRWIEYTTVIMSAAVWPTVFFVPESRAMRTVQTRPRSERRRSISHHGLGGPHEINPNRVSAKHLFDVWIHRPFIMIFTEPVLLLNTVHSALAFGILYISFETYMQPFVHTRHWKPDVATLPPFITMAIGILVGTLITLYFITVFFSPQLRQNGGNLLRPEQRLIPVAIGAFLLPGGLFWFAWTDKRDVHWLAQSASCLLIGAGVMLICQQSEAYTLEIYRNSKYLNSALTATLILRTMFAGGFTMAGSLQYERMHVPWATTIWGIAATVMIAIPICLYVFGERMRARSRYARGSLVDSDVDVVSQWESRVPAATSKV</sequence>
<feature type="transmembrane region" description="Helical" evidence="6">
    <location>
        <begin position="104"/>
        <end position="125"/>
    </location>
</feature>
<feature type="transmembrane region" description="Helical" evidence="6">
    <location>
        <begin position="349"/>
        <end position="371"/>
    </location>
</feature>
<dbReference type="InterPro" id="IPR011701">
    <property type="entry name" value="MFS"/>
</dbReference>
<feature type="transmembrane region" description="Helical" evidence="6">
    <location>
        <begin position="310"/>
        <end position="329"/>
    </location>
</feature>
<feature type="transmembrane region" description="Helical" evidence="6">
    <location>
        <begin position="196"/>
        <end position="220"/>
    </location>
</feature>
<evidence type="ECO:0000313" key="9">
    <source>
        <dbReference type="Proteomes" id="UP000240883"/>
    </source>
</evidence>
<feature type="region of interest" description="Disordered" evidence="5">
    <location>
        <begin position="261"/>
        <end position="280"/>
    </location>
</feature>
<gene>
    <name evidence="8" type="ORF">BS50DRAFT_646921</name>
</gene>
<keyword evidence="9" id="KW-1185">Reference proteome</keyword>
<dbReference type="OrthoDB" id="3936150at2759"/>
<dbReference type="SUPFAM" id="SSF103473">
    <property type="entry name" value="MFS general substrate transporter"/>
    <property type="match status" value="1"/>
</dbReference>
<feature type="transmembrane region" description="Helical" evidence="6">
    <location>
        <begin position="137"/>
        <end position="153"/>
    </location>
</feature>
<protein>
    <submittedName>
        <fullName evidence="8">MFS general substrate transporter</fullName>
    </submittedName>
</protein>
<comment type="subcellular location">
    <subcellularLocation>
        <location evidence="1">Membrane</location>
        <topology evidence="1">Multi-pass membrane protein</topology>
    </subcellularLocation>
</comment>
<feature type="transmembrane region" description="Helical" evidence="6">
    <location>
        <begin position="457"/>
        <end position="478"/>
    </location>
</feature>
<evidence type="ECO:0000256" key="6">
    <source>
        <dbReference type="SAM" id="Phobius"/>
    </source>
</evidence>
<evidence type="ECO:0000256" key="3">
    <source>
        <dbReference type="ARBA" id="ARBA00022989"/>
    </source>
</evidence>
<dbReference type="Proteomes" id="UP000240883">
    <property type="component" value="Unassembled WGS sequence"/>
</dbReference>